<comment type="caution">
    <text evidence="1">The sequence shown here is derived from an EMBL/GenBank/DDBJ whole genome shotgun (WGS) entry which is preliminary data.</text>
</comment>
<evidence type="ECO:0000313" key="1">
    <source>
        <dbReference type="EMBL" id="KAL2280703.1"/>
    </source>
</evidence>
<evidence type="ECO:0000313" key="2">
    <source>
        <dbReference type="Proteomes" id="UP001600888"/>
    </source>
</evidence>
<gene>
    <name evidence="1" type="ORF">FJTKL_12408</name>
</gene>
<sequence>MHSLSFQIMPHLSTAWVSRCLVSKRAELGDCTISSLLISIRPSIHLVRSFLRDYFPFVSSFVIPPPALMSRHPASASRRNKRGVGKYPLLCLFFLFLPETPSSIMKENSNQ</sequence>
<keyword evidence="2" id="KW-1185">Reference proteome</keyword>
<organism evidence="1 2">
    <name type="scientific">Diaporthe vaccinii</name>
    <dbReference type="NCBI Taxonomy" id="105482"/>
    <lineage>
        <taxon>Eukaryota</taxon>
        <taxon>Fungi</taxon>
        <taxon>Dikarya</taxon>
        <taxon>Ascomycota</taxon>
        <taxon>Pezizomycotina</taxon>
        <taxon>Sordariomycetes</taxon>
        <taxon>Sordariomycetidae</taxon>
        <taxon>Diaporthales</taxon>
        <taxon>Diaporthaceae</taxon>
        <taxon>Diaporthe</taxon>
        <taxon>Diaporthe eres species complex</taxon>
    </lineage>
</organism>
<reference evidence="1 2" key="1">
    <citation type="submission" date="2024-03" db="EMBL/GenBank/DDBJ databases">
        <title>A high-quality draft genome sequence of Diaporthe vaccinii, a causative agent of upright dieback and viscid rot disease in cranberry plants.</title>
        <authorList>
            <person name="Sarrasin M."/>
            <person name="Lang B.F."/>
            <person name="Burger G."/>
        </authorList>
    </citation>
    <scope>NUCLEOTIDE SEQUENCE [LARGE SCALE GENOMIC DNA]</scope>
    <source>
        <strain evidence="1 2">IS7</strain>
    </source>
</reference>
<proteinExistence type="predicted"/>
<dbReference type="EMBL" id="JBAWTH010000064">
    <property type="protein sequence ID" value="KAL2280703.1"/>
    <property type="molecule type" value="Genomic_DNA"/>
</dbReference>
<protein>
    <submittedName>
        <fullName evidence="1">Uncharacterized protein</fullName>
    </submittedName>
</protein>
<dbReference type="Proteomes" id="UP001600888">
    <property type="component" value="Unassembled WGS sequence"/>
</dbReference>
<accession>A0ABR4EE19</accession>
<name>A0ABR4EE19_9PEZI</name>